<reference evidence="2" key="1">
    <citation type="submission" date="2019-07" db="EMBL/GenBank/DDBJ databases">
        <title>Toxilogical consequences of a new and cryptic species of cyanobacteria (Komarekiella delphini-convector) recovered from the epidermis of a bottlenose dolphin and 1500 ft. in the air.</title>
        <authorList>
            <person name="Brown A.O."/>
            <person name="Dvorak P."/>
            <person name="Villanueva C.D."/>
            <person name="Foss A.J."/>
            <person name="Garvey A.D."/>
            <person name="Gibson Q.A."/>
            <person name="Johansen J.R."/>
            <person name="Casamatta D.A."/>
        </authorList>
    </citation>
    <scope>NUCLEOTIDE SEQUENCE</scope>
    <source>
        <strain evidence="2">SJRDD-AB1</strain>
    </source>
</reference>
<comment type="caution">
    <text evidence="2">The sequence shown here is derived from an EMBL/GenBank/DDBJ whole genome shotgun (WGS) entry which is preliminary data.</text>
</comment>
<organism evidence="2 3">
    <name type="scientific">Komarekiella delphini-convector SJRDD-AB1</name>
    <dbReference type="NCBI Taxonomy" id="2593771"/>
    <lineage>
        <taxon>Bacteria</taxon>
        <taxon>Bacillati</taxon>
        <taxon>Cyanobacteriota</taxon>
        <taxon>Cyanophyceae</taxon>
        <taxon>Nostocales</taxon>
        <taxon>Nostocaceae</taxon>
        <taxon>Komarekiella</taxon>
        <taxon>Komarekiella delphini-convector</taxon>
    </lineage>
</organism>
<accession>A0AA40SUW3</accession>
<feature type="transmembrane region" description="Helical" evidence="1">
    <location>
        <begin position="73"/>
        <end position="92"/>
    </location>
</feature>
<protein>
    <submittedName>
        <fullName evidence="2">Uncharacterized protein</fullName>
    </submittedName>
</protein>
<evidence type="ECO:0000313" key="2">
    <source>
        <dbReference type="EMBL" id="MBD6615713.1"/>
    </source>
</evidence>
<dbReference type="Proteomes" id="UP001165986">
    <property type="component" value="Unassembled WGS sequence"/>
</dbReference>
<sequence>MNSRHNRPTNLSQQDADLLSHLTHVAESIEPDPTFKAQLEIELLQTHKSTLNQKTRQRVNRMNFSLRRLNRRASLVACASFAIAAVFVIPTMTSGQIPEWFSALLYSTVDTKANAQTIAQLIETGEMTITSDVQEYDESTKEVKAIGNATWAYPKAQIQASASEIRYVPTGRQVFLSSNVQISQRGERLQGKQAICSLEQKQCNLIQ</sequence>
<name>A0AA40SUW3_9NOST</name>
<keyword evidence="3" id="KW-1185">Reference proteome</keyword>
<evidence type="ECO:0000313" key="3">
    <source>
        <dbReference type="Proteomes" id="UP001165986"/>
    </source>
</evidence>
<proteinExistence type="predicted"/>
<dbReference type="RefSeq" id="WP_191756957.1">
    <property type="nucleotide sequence ID" value="NZ_VJXY01000006.1"/>
</dbReference>
<keyword evidence="1" id="KW-0472">Membrane</keyword>
<dbReference type="AlphaFoldDB" id="A0AA40SUW3"/>
<dbReference type="EMBL" id="VJXY01000006">
    <property type="protein sequence ID" value="MBD6615713.1"/>
    <property type="molecule type" value="Genomic_DNA"/>
</dbReference>
<keyword evidence="1" id="KW-1133">Transmembrane helix</keyword>
<evidence type="ECO:0000256" key="1">
    <source>
        <dbReference type="SAM" id="Phobius"/>
    </source>
</evidence>
<gene>
    <name evidence="2" type="ORF">FNW02_07670</name>
</gene>
<keyword evidence="1" id="KW-0812">Transmembrane</keyword>